<evidence type="ECO:0000256" key="2">
    <source>
        <dbReference type="ARBA" id="ARBA00004245"/>
    </source>
</evidence>
<dbReference type="GO" id="GO:0005874">
    <property type="term" value="C:microtubule"/>
    <property type="evidence" value="ECO:0007669"/>
    <property type="project" value="UniProtKB-KW"/>
</dbReference>
<dbReference type="Pfam" id="PF03953">
    <property type="entry name" value="Tubulin_C"/>
    <property type="match status" value="1"/>
</dbReference>
<dbReference type="InterPro" id="IPR000217">
    <property type="entry name" value="Tubulin"/>
</dbReference>
<dbReference type="GO" id="GO:0046872">
    <property type="term" value="F:metal ion binding"/>
    <property type="evidence" value="ECO:0007669"/>
    <property type="project" value="UniProtKB-KW"/>
</dbReference>
<keyword evidence="4" id="KW-0963">Cytoplasm</keyword>
<evidence type="ECO:0000256" key="8">
    <source>
        <dbReference type="ARBA" id="ARBA00022801"/>
    </source>
</evidence>
<accession>A0A815NXX1</accession>
<comment type="subcellular location">
    <subcellularLocation>
        <location evidence="2">Cytoplasm</location>
        <location evidence="2">Cytoskeleton</location>
    </subcellularLocation>
</comment>
<organism evidence="14 16">
    <name type="scientific">Adineta steineri</name>
    <dbReference type="NCBI Taxonomy" id="433720"/>
    <lineage>
        <taxon>Eukaryota</taxon>
        <taxon>Metazoa</taxon>
        <taxon>Spiralia</taxon>
        <taxon>Gnathifera</taxon>
        <taxon>Rotifera</taxon>
        <taxon>Eurotatoria</taxon>
        <taxon>Bdelloidea</taxon>
        <taxon>Adinetida</taxon>
        <taxon>Adinetidae</taxon>
        <taxon>Adineta</taxon>
    </lineage>
</organism>
<keyword evidence="5" id="KW-0493">Microtubule</keyword>
<evidence type="ECO:0000256" key="9">
    <source>
        <dbReference type="ARBA" id="ARBA00022842"/>
    </source>
</evidence>
<dbReference type="GO" id="GO:0005200">
    <property type="term" value="F:structural constituent of cytoskeleton"/>
    <property type="evidence" value="ECO:0007669"/>
    <property type="project" value="InterPro"/>
</dbReference>
<comment type="caution">
    <text evidence="14">The sequence shown here is derived from an EMBL/GenBank/DDBJ whole genome shotgun (WGS) entry which is preliminary data.</text>
</comment>
<evidence type="ECO:0000256" key="11">
    <source>
        <dbReference type="ARBA" id="ARBA00023212"/>
    </source>
</evidence>
<comment type="catalytic activity">
    <reaction evidence="12">
        <text>GTP + H2O = GDP + phosphate + H(+)</text>
        <dbReference type="Rhea" id="RHEA:19669"/>
        <dbReference type="ChEBI" id="CHEBI:15377"/>
        <dbReference type="ChEBI" id="CHEBI:15378"/>
        <dbReference type="ChEBI" id="CHEBI:37565"/>
        <dbReference type="ChEBI" id="CHEBI:43474"/>
        <dbReference type="ChEBI" id="CHEBI:58189"/>
    </reaction>
    <physiologicalReaction direction="left-to-right" evidence="12">
        <dbReference type="Rhea" id="RHEA:19670"/>
    </physiologicalReaction>
</comment>
<keyword evidence="9" id="KW-0460">Magnesium</keyword>
<comment type="cofactor">
    <cofactor evidence="1">
        <name>Mg(2+)</name>
        <dbReference type="ChEBI" id="CHEBI:18420"/>
    </cofactor>
</comment>
<dbReference type="InterPro" id="IPR002452">
    <property type="entry name" value="Alpha_tubulin"/>
</dbReference>
<dbReference type="Pfam" id="PF00091">
    <property type="entry name" value="Tubulin"/>
    <property type="match status" value="1"/>
</dbReference>
<dbReference type="FunFam" id="3.40.50.1440:FF:000007">
    <property type="entry name" value="Tubulin alpha chain"/>
    <property type="match status" value="1"/>
</dbReference>
<dbReference type="GO" id="GO:0007017">
    <property type="term" value="P:microtubule-based process"/>
    <property type="evidence" value="ECO:0007669"/>
    <property type="project" value="InterPro"/>
</dbReference>
<feature type="domain" description="Tubulin/FtsZ GTPase" evidence="13">
    <location>
        <begin position="49"/>
        <end position="246"/>
    </location>
</feature>
<dbReference type="Gene3D" id="3.40.50.1440">
    <property type="entry name" value="Tubulin/FtsZ, GTPase domain"/>
    <property type="match status" value="1"/>
</dbReference>
<dbReference type="InterPro" id="IPR036525">
    <property type="entry name" value="Tubulin/FtsZ_GTPase_sf"/>
</dbReference>
<evidence type="ECO:0000256" key="7">
    <source>
        <dbReference type="ARBA" id="ARBA00022741"/>
    </source>
</evidence>
<dbReference type="PRINTS" id="PR01162">
    <property type="entry name" value="ALPHATUBULIN"/>
</dbReference>
<evidence type="ECO:0000313" key="14">
    <source>
        <dbReference type="EMBL" id="CAF1436657.1"/>
    </source>
</evidence>
<dbReference type="GO" id="GO:0016787">
    <property type="term" value="F:hydrolase activity"/>
    <property type="evidence" value="ECO:0007669"/>
    <property type="project" value="UniProtKB-KW"/>
</dbReference>
<name>A0A815NXX1_9BILA</name>
<comment type="similarity">
    <text evidence="3">Belongs to the tubulin family.</text>
</comment>
<protein>
    <recommendedName>
        <fullName evidence="13">Tubulin/FtsZ GTPase domain-containing protein</fullName>
    </recommendedName>
</protein>
<evidence type="ECO:0000256" key="1">
    <source>
        <dbReference type="ARBA" id="ARBA00001946"/>
    </source>
</evidence>
<keyword evidence="6" id="KW-0479">Metal-binding</keyword>
<evidence type="ECO:0000256" key="10">
    <source>
        <dbReference type="ARBA" id="ARBA00023134"/>
    </source>
</evidence>
<dbReference type="EMBL" id="CAJNOE010001599">
    <property type="protein sequence ID" value="CAF1436657.1"/>
    <property type="molecule type" value="Genomic_DNA"/>
</dbReference>
<dbReference type="SUPFAM" id="SSF55307">
    <property type="entry name" value="Tubulin C-terminal domain-like"/>
    <property type="match status" value="1"/>
</dbReference>
<reference evidence="14" key="1">
    <citation type="submission" date="2021-02" db="EMBL/GenBank/DDBJ databases">
        <authorList>
            <person name="Nowell W R."/>
        </authorList>
    </citation>
    <scope>NUCLEOTIDE SEQUENCE</scope>
</reference>
<evidence type="ECO:0000256" key="4">
    <source>
        <dbReference type="ARBA" id="ARBA00022490"/>
    </source>
</evidence>
<dbReference type="Proteomes" id="UP000663860">
    <property type="component" value="Unassembled WGS sequence"/>
</dbReference>
<evidence type="ECO:0000256" key="5">
    <source>
        <dbReference type="ARBA" id="ARBA00022701"/>
    </source>
</evidence>
<dbReference type="PRINTS" id="PR01161">
    <property type="entry name" value="TUBULIN"/>
</dbReference>
<dbReference type="GO" id="GO:0005525">
    <property type="term" value="F:GTP binding"/>
    <property type="evidence" value="ECO:0007669"/>
    <property type="project" value="UniProtKB-KW"/>
</dbReference>
<gene>
    <name evidence="14" type="ORF">IZO911_LOCUS41551</name>
    <name evidence="15" type="ORF">KXQ929_LOCUS25117</name>
</gene>
<dbReference type="InterPro" id="IPR037103">
    <property type="entry name" value="Tubulin/FtsZ-like_C"/>
</dbReference>
<dbReference type="InterPro" id="IPR008280">
    <property type="entry name" value="Tub_FtsZ_C"/>
</dbReference>
<sequence length="345" mass="39562">MKEIICLHVGQAGCQIGHACWELFCLEHGIQPDGSLLTNNCLNEYDQSLLTFFEDIGHKYTPRMLYIDFETTVLDEVRSGSYRQLFHPDRIITGKEDAASNYARGYFTLGQKLIDHVLEQIRRITNQCHSLQGFIIFHSFGGSTGSGFTSLLMEHLNINYSKKTCFEFVIFPSPKLSTIITEPYNTVLNTHISLEYADCVFIVDNEALWDICTYSLNIQKGNFVHINRLLAQVISNITANSRFKEGNIIDFNEFLTNLVPFPRIHFPLVSYAPIQSIDKAYHEQNTTQSLTQELFHRNNQMVKVEPSNGKYMSVAIIYRGLAVPVNVNRTINKLKNERKISFVDW</sequence>
<dbReference type="Proteomes" id="UP000663868">
    <property type="component" value="Unassembled WGS sequence"/>
</dbReference>
<dbReference type="EMBL" id="CAJOBB010002147">
    <property type="protein sequence ID" value="CAF3942436.1"/>
    <property type="molecule type" value="Genomic_DNA"/>
</dbReference>
<evidence type="ECO:0000256" key="12">
    <source>
        <dbReference type="ARBA" id="ARBA00049117"/>
    </source>
</evidence>
<dbReference type="SMART" id="SM00864">
    <property type="entry name" value="Tubulin"/>
    <property type="match status" value="1"/>
</dbReference>
<keyword evidence="10" id="KW-0342">GTP-binding</keyword>
<dbReference type="PANTHER" id="PTHR11588">
    <property type="entry name" value="TUBULIN"/>
    <property type="match status" value="1"/>
</dbReference>
<proteinExistence type="inferred from homology"/>
<evidence type="ECO:0000256" key="6">
    <source>
        <dbReference type="ARBA" id="ARBA00022723"/>
    </source>
</evidence>
<keyword evidence="7" id="KW-0547">Nucleotide-binding</keyword>
<dbReference type="CDD" id="cd02186">
    <property type="entry name" value="alpha_tubulin"/>
    <property type="match status" value="1"/>
</dbReference>
<dbReference type="SUPFAM" id="SSF52490">
    <property type="entry name" value="Tubulin nucleotide-binding domain-like"/>
    <property type="match status" value="1"/>
</dbReference>
<evidence type="ECO:0000259" key="13">
    <source>
        <dbReference type="SMART" id="SM00864"/>
    </source>
</evidence>
<evidence type="ECO:0000313" key="15">
    <source>
        <dbReference type="EMBL" id="CAF3942436.1"/>
    </source>
</evidence>
<dbReference type="InterPro" id="IPR003008">
    <property type="entry name" value="Tubulin_FtsZ_GTPase"/>
</dbReference>
<dbReference type="Gene3D" id="3.30.1330.20">
    <property type="entry name" value="Tubulin/FtsZ, C-terminal domain"/>
    <property type="match status" value="1"/>
</dbReference>
<dbReference type="InterPro" id="IPR018316">
    <property type="entry name" value="Tubulin/FtsZ_2-layer-sand-dom"/>
</dbReference>
<keyword evidence="11" id="KW-0206">Cytoskeleton</keyword>
<keyword evidence="8" id="KW-0378">Hydrolase</keyword>
<dbReference type="AlphaFoldDB" id="A0A815NXX1"/>
<evidence type="ECO:0000256" key="3">
    <source>
        <dbReference type="ARBA" id="ARBA00009636"/>
    </source>
</evidence>
<evidence type="ECO:0000313" key="16">
    <source>
        <dbReference type="Proteomes" id="UP000663860"/>
    </source>
</evidence>